<keyword evidence="3" id="KW-1185">Reference proteome</keyword>
<accession>A0A560WDR7</accession>
<dbReference type="InterPro" id="IPR011335">
    <property type="entry name" value="Restrct_endonuc-II-like"/>
</dbReference>
<dbReference type="Pfam" id="PF04480">
    <property type="entry name" value="DUF559"/>
    <property type="match status" value="1"/>
</dbReference>
<gene>
    <name evidence="2" type="ORF">FB557_1343</name>
</gene>
<keyword evidence="2" id="KW-0255">Endonuclease</keyword>
<dbReference type="EMBL" id="VIUW01000002">
    <property type="protein sequence ID" value="TWD15811.1"/>
    <property type="molecule type" value="Genomic_DNA"/>
</dbReference>
<keyword evidence="2" id="KW-0378">Hydrolase</keyword>
<dbReference type="SUPFAM" id="SSF52980">
    <property type="entry name" value="Restriction endonuclease-like"/>
    <property type="match status" value="1"/>
</dbReference>
<proteinExistence type="predicted"/>
<evidence type="ECO:0000313" key="3">
    <source>
        <dbReference type="Proteomes" id="UP000315628"/>
    </source>
</evidence>
<name>A0A560WDR7_9MICO</name>
<dbReference type="Gene3D" id="3.40.960.10">
    <property type="entry name" value="VSR Endonuclease"/>
    <property type="match status" value="1"/>
</dbReference>
<feature type="domain" description="DUF559" evidence="1">
    <location>
        <begin position="224"/>
        <end position="310"/>
    </location>
</feature>
<dbReference type="Proteomes" id="UP000315628">
    <property type="component" value="Unassembled WGS sequence"/>
</dbReference>
<evidence type="ECO:0000259" key="1">
    <source>
        <dbReference type="Pfam" id="PF04480"/>
    </source>
</evidence>
<dbReference type="GO" id="GO:0004519">
    <property type="term" value="F:endonuclease activity"/>
    <property type="evidence" value="ECO:0007669"/>
    <property type="project" value="UniProtKB-KW"/>
</dbReference>
<evidence type="ECO:0000313" key="2">
    <source>
        <dbReference type="EMBL" id="TWD15811.1"/>
    </source>
</evidence>
<dbReference type="AlphaFoldDB" id="A0A560WDR7"/>
<keyword evidence="2" id="KW-0540">Nuclease</keyword>
<dbReference type="RefSeq" id="WP_144856795.1">
    <property type="nucleotide sequence ID" value="NZ_BAAAYT010000001.1"/>
</dbReference>
<dbReference type="OrthoDB" id="4310518at2"/>
<comment type="caution">
    <text evidence="2">The sequence shown here is derived from an EMBL/GenBank/DDBJ whole genome shotgun (WGS) entry which is preliminary data.</text>
</comment>
<protein>
    <submittedName>
        <fullName evidence="2">Very-short-patch-repair endonuclease</fullName>
    </submittedName>
</protein>
<organism evidence="2 3">
    <name type="scientific">Marihabitans asiaticum</name>
    <dbReference type="NCBI Taxonomy" id="415218"/>
    <lineage>
        <taxon>Bacteria</taxon>
        <taxon>Bacillati</taxon>
        <taxon>Actinomycetota</taxon>
        <taxon>Actinomycetes</taxon>
        <taxon>Micrococcales</taxon>
        <taxon>Intrasporangiaceae</taxon>
        <taxon>Marihabitans</taxon>
    </lineage>
</organism>
<sequence>MADRAVSLSDAALTLLREQGGLATRAALLLVMTEHELRQALARGDLVRLSRGRYALPEVVPLLDADAEQRRREVAERGRRAAHELTASAVLLSAAAAWGWPTKWYPQRPQVAVPTGRKVTRDCRRRFDVRWRDVAEEDLVDGWVTGRLRTAVDCALLLPPDEALCVLDSVLREGVVTREDLALCLGELDPRHPGRRRALDLLDLADPGAANPFESVLRWIVRDLPGLSVQTQVPIDDDAGRVGVVDLADGELRIVIEAESYEFHGGREAFERDCVRYTRLTAADWLVLRFTWDQVMHRPEWVRERVQRAVALRLGEPAALGSDDMSRAA</sequence>
<reference evidence="2 3" key="1">
    <citation type="submission" date="2019-06" db="EMBL/GenBank/DDBJ databases">
        <title>Sequencing the genomes of 1000 actinobacteria strains.</title>
        <authorList>
            <person name="Klenk H.-P."/>
        </authorList>
    </citation>
    <scope>NUCLEOTIDE SEQUENCE [LARGE SCALE GENOMIC DNA]</scope>
    <source>
        <strain evidence="2 3">DSM 18935</strain>
    </source>
</reference>
<dbReference type="InterPro" id="IPR007569">
    <property type="entry name" value="DUF559"/>
</dbReference>